<dbReference type="Proteomes" id="UP000315496">
    <property type="component" value="Chromosome 2"/>
</dbReference>
<dbReference type="AlphaFoldDB" id="A0A4Z1T9G3"/>
<accession>A0A4Z1T9G3</accession>
<protein>
    <submittedName>
        <fullName evidence="1">Uncharacterized protein</fullName>
    </submittedName>
</protein>
<comment type="caution">
    <text evidence="1">The sequence shown here is derived from an EMBL/GenBank/DDBJ whole genome shotgun (WGS) entry which is preliminary data.</text>
</comment>
<gene>
    <name evidence="1" type="ORF">GMRT_22856</name>
</gene>
<evidence type="ECO:0000313" key="2">
    <source>
        <dbReference type="Proteomes" id="UP000315496"/>
    </source>
</evidence>
<sequence>MPDHLLFVDMERVYSPADRLRERLEERLPDLRVEYVMLGSVLANALGRCTVCLCVSVSDFRAIQRDFNRPREAERFVTLVCLQNFVRSDPLTVDQLLELMARCIGPDGFDGDLFLRLAADDYHRSMILSTLLCGPLRG</sequence>
<reference evidence="1 2" key="1">
    <citation type="submission" date="2019-05" db="EMBL/GenBank/DDBJ databases">
        <title>The compact genome of Giardia muris reveals important steps in the evolution of intestinal protozoan parasites.</title>
        <authorList>
            <person name="Xu F."/>
            <person name="Jimenez-Gonzalez A."/>
            <person name="Einarsson E."/>
            <person name="Astvaldsson A."/>
            <person name="Peirasmaki D."/>
            <person name="Eckmann L."/>
            <person name="Andersson J.O."/>
            <person name="Svard S.G."/>
            <person name="Jerlstrom-Hultqvist J."/>
        </authorList>
    </citation>
    <scope>NUCLEOTIDE SEQUENCE [LARGE SCALE GENOMIC DNA]</scope>
    <source>
        <strain evidence="1 2">Roberts-Thomson</strain>
    </source>
</reference>
<dbReference type="VEuPathDB" id="GiardiaDB:GMRT_22856"/>
<organism evidence="1 2">
    <name type="scientific">Giardia muris</name>
    <dbReference type="NCBI Taxonomy" id="5742"/>
    <lineage>
        <taxon>Eukaryota</taxon>
        <taxon>Metamonada</taxon>
        <taxon>Diplomonadida</taxon>
        <taxon>Hexamitidae</taxon>
        <taxon>Giardiinae</taxon>
        <taxon>Giardia</taxon>
    </lineage>
</organism>
<evidence type="ECO:0000313" key="1">
    <source>
        <dbReference type="EMBL" id="TNJ29169.1"/>
    </source>
</evidence>
<dbReference type="EMBL" id="VDLU01000002">
    <property type="protein sequence ID" value="TNJ29169.1"/>
    <property type="molecule type" value="Genomic_DNA"/>
</dbReference>
<keyword evidence="2" id="KW-1185">Reference proteome</keyword>
<proteinExistence type="predicted"/>
<name>A0A4Z1T9G3_GIAMU</name>